<reference evidence="3 4" key="1">
    <citation type="journal article" date="2018" name="PLoS Pathog.">
        <title>Evolution of structural diversity of trichothecenes, a family of toxins produced by plant pathogenic and entomopathogenic fungi.</title>
        <authorList>
            <person name="Proctor R.H."/>
            <person name="McCormick S.P."/>
            <person name="Kim H.S."/>
            <person name="Cardoza R.E."/>
            <person name="Stanley A.M."/>
            <person name="Lindo L."/>
            <person name="Kelly A."/>
            <person name="Brown D.W."/>
            <person name="Lee T."/>
            <person name="Vaughan M.M."/>
            <person name="Alexander N.J."/>
            <person name="Busman M."/>
            <person name="Gutierrez S."/>
        </authorList>
    </citation>
    <scope>NUCLEOTIDE SEQUENCE [LARGE SCALE GENOMIC DNA]</scope>
    <source>
        <strain evidence="3 4">NRRL 20695</strain>
    </source>
</reference>
<dbReference type="PANTHER" id="PTHR24148:SF64">
    <property type="entry name" value="HETEROKARYON INCOMPATIBILITY DOMAIN-CONTAINING PROTEIN"/>
    <property type="match status" value="1"/>
</dbReference>
<dbReference type="InterPro" id="IPR010730">
    <property type="entry name" value="HET"/>
</dbReference>
<name>A0A395S0W1_9HYPO</name>
<keyword evidence="1" id="KW-0472">Membrane</keyword>
<protein>
    <submittedName>
        <fullName evidence="3">Heterokaryon incompatibility</fullName>
    </submittedName>
</protein>
<sequence length="706" mass="81585">MALTWTRTKRHLKNHQFGFSLVSKVLIYCALAVPALVFSPIVIPIWCISWLVQTTLTTRREKQKSRVAEQFRLQNSRIYKSLDRLDKDGSFRLVEIAPGHGSEKLECRLHISNWRTSQYEALSYCWGDPTPCHQILMNGLPFGTANELHNALLHLRYPDKPRFLWVDAMCINQEDDKEKSQQIRFMREIYRSASNTIVWLGECPDEYLDNQERVYARNNSHHLISSLVGPERFATKDWTYTEAIFLFANSLQHAIPSSVADQRRDLVAGLSMDESLSDPVRSLSDRPWWTRMWTLQELVVSRNITIQVDKYSIEWEKWCFLMDSVNPVNMLSPSNLYGALKRSRDDYQRNEHVGGPDGLLELLYMFRHKECTQKPDMLYALLGLVRPQDCFVIPDTTKSFQVVFRDFIKGYINHYGSLVVLDTIGLCIAPYATSHWEPSWTRIRDRDDAPRSFWRSNLIALDPGVENRFGKIENDVLVEVPWGDSFSASGGIPALDCTFASHDDIVVLHGFVHDTIAALAGEWECHLGDEKGYFKEWESFAEKHITKLTEGSKPYSFADFVRTLTCGTFDSIPETPQDESQYVLFRRYMRAACRHRKFFVTKRGYFGLCDADCLPGDSVCVLLGADVPFILRETQHYLDEESNPVFVNNRQDKKILQSRLVNGLVSQKLSKFMGEAYVDDIMEYNGDIKADMERGSLQIQKFYFWS</sequence>
<keyword evidence="1" id="KW-1133">Transmembrane helix</keyword>
<dbReference type="Pfam" id="PF06985">
    <property type="entry name" value="HET"/>
    <property type="match status" value="1"/>
</dbReference>
<feature type="transmembrane region" description="Helical" evidence="1">
    <location>
        <begin position="21"/>
        <end position="52"/>
    </location>
</feature>
<proteinExistence type="predicted"/>
<dbReference type="Proteomes" id="UP000266234">
    <property type="component" value="Unassembled WGS sequence"/>
</dbReference>
<evidence type="ECO:0000313" key="3">
    <source>
        <dbReference type="EMBL" id="RGP65875.1"/>
    </source>
</evidence>
<dbReference type="Pfam" id="PF26639">
    <property type="entry name" value="Het-6_barrel"/>
    <property type="match status" value="1"/>
</dbReference>
<evidence type="ECO:0000256" key="1">
    <source>
        <dbReference type="SAM" id="Phobius"/>
    </source>
</evidence>
<dbReference type="OrthoDB" id="2157530at2759"/>
<keyword evidence="4" id="KW-1185">Reference proteome</keyword>
<evidence type="ECO:0000313" key="4">
    <source>
        <dbReference type="Proteomes" id="UP000266234"/>
    </source>
</evidence>
<keyword evidence="1" id="KW-0812">Transmembrane</keyword>
<dbReference type="AlphaFoldDB" id="A0A395S0W1"/>
<gene>
    <name evidence="3" type="ORF">FLONG3_9007</name>
</gene>
<dbReference type="InterPro" id="IPR052895">
    <property type="entry name" value="HetReg/Transcr_Mod"/>
</dbReference>
<evidence type="ECO:0000259" key="2">
    <source>
        <dbReference type="Pfam" id="PF06985"/>
    </source>
</evidence>
<organism evidence="3 4">
    <name type="scientific">Fusarium longipes</name>
    <dbReference type="NCBI Taxonomy" id="694270"/>
    <lineage>
        <taxon>Eukaryota</taxon>
        <taxon>Fungi</taxon>
        <taxon>Dikarya</taxon>
        <taxon>Ascomycota</taxon>
        <taxon>Pezizomycotina</taxon>
        <taxon>Sordariomycetes</taxon>
        <taxon>Hypocreomycetidae</taxon>
        <taxon>Hypocreales</taxon>
        <taxon>Nectriaceae</taxon>
        <taxon>Fusarium</taxon>
    </lineage>
</organism>
<feature type="domain" description="Heterokaryon incompatibility" evidence="2">
    <location>
        <begin position="119"/>
        <end position="297"/>
    </location>
</feature>
<dbReference type="PANTHER" id="PTHR24148">
    <property type="entry name" value="ANKYRIN REPEAT DOMAIN-CONTAINING PROTEIN 39 HOMOLOG-RELATED"/>
    <property type="match status" value="1"/>
</dbReference>
<comment type="caution">
    <text evidence="3">The sequence shown here is derived from an EMBL/GenBank/DDBJ whole genome shotgun (WGS) entry which is preliminary data.</text>
</comment>
<accession>A0A395S0W1</accession>
<dbReference type="EMBL" id="PXOG01000228">
    <property type="protein sequence ID" value="RGP65875.1"/>
    <property type="molecule type" value="Genomic_DNA"/>
</dbReference>